<dbReference type="EMBL" id="GISG01118480">
    <property type="protein sequence ID" value="MBA4640292.1"/>
    <property type="molecule type" value="Transcribed_RNA"/>
</dbReference>
<dbReference type="PANTHER" id="PTHR33052">
    <property type="entry name" value="DUF4228 DOMAIN PROTEIN-RELATED"/>
    <property type="match status" value="1"/>
</dbReference>
<dbReference type="InterPro" id="IPR025322">
    <property type="entry name" value="PADRE_dom"/>
</dbReference>
<dbReference type="AlphaFoldDB" id="A0A7C8ZD24"/>
<evidence type="ECO:0000313" key="1">
    <source>
        <dbReference type="EMBL" id="MBA4640292.1"/>
    </source>
</evidence>
<organism evidence="1">
    <name type="scientific">Opuntia streptacantha</name>
    <name type="common">Prickly pear cactus</name>
    <name type="synonym">Opuntia cardona</name>
    <dbReference type="NCBI Taxonomy" id="393608"/>
    <lineage>
        <taxon>Eukaryota</taxon>
        <taxon>Viridiplantae</taxon>
        <taxon>Streptophyta</taxon>
        <taxon>Embryophyta</taxon>
        <taxon>Tracheophyta</taxon>
        <taxon>Spermatophyta</taxon>
        <taxon>Magnoliopsida</taxon>
        <taxon>eudicotyledons</taxon>
        <taxon>Gunneridae</taxon>
        <taxon>Pentapetalae</taxon>
        <taxon>Caryophyllales</taxon>
        <taxon>Cactineae</taxon>
        <taxon>Cactaceae</taxon>
        <taxon>Opuntioideae</taxon>
        <taxon>Opuntia</taxon>
    </lineage>
</organism>
<name>A0A7C8ZD24_OPUST</name>
<sequence>MLSCLKFRVVPSALLPTPKIKLILYEGSIRVLKGRSKMEAGEIMFEFPDCVVCHADSFFLGRPIPILGIHDELMASHSYFVIPLDTIPSSESGGILSASSLSSLGSSPSSCPSIARQAPVIKFCGDISSGNDTNKSPFEYVKDKEGRAVVIKVVPEFIMKVITSNYSATTAGLYNCNNISNSPICSTPELQKEYEQLVKAKDQGWSPNLETIYEYKIRFSPCRFIGLKGKHNEK</sequence>
<reference evidence="1" key="1">
    <citation type="journal article" date="2013" name="J. Plant Res.">
        <title>Effect of fungi and light on seed germination of three Opuntia species from semiarid lands of central Mexico.</title>
        <authorList>
            <person name="Delgado-Sanchez P."/>
            <person name="Jimenez-Bremont J.F."/>
            <person name="Guerrero-Gonzalez Mde L."/>
            <person name="Flores J."/>
        </authorList>
    </citation>
    <scope>NUCLEOTIDE SEQUENCE</scope>
    <source>
        <tissue evidence="1">Cladode</tissue>
    </source>
</reference>
<accession>A0A7C8ZD24</accession>
<dbReference type="Pfam" id="PF14009">
    <property type="entry name" value="PADRE"/>
    <property type="match status" value="1"/>
</dbReference>
<protein>
    <submittedName>
        <fullName evidence="1">Uncharacterized protein</fullName>
    </submittedName>
</protein>
<reference evidence="1" key="2">
    <citation type="submission" date="2020-07" db="EMBL/GenBank/DDBJ databases">
        <authorList>
            <person name="Vera ALvarez R."/>
            <person name="Arias-Moreno D.M."/>
            <person name="Jimenez-Jacinto V."/>
            <person name="Jimenez-Bremont J.F."/>
            <person name="Swaminathan K."/>
            <person name="Moose S.P."/>
            <person name="Guerrero-Gonzalez M.L."/>
            <person name="Marino-Ramirez L."/>
            <person name="Landsman D."/>
            <person name="Rodriguez-Kessler M."/>
            <person name="Delgado-Sanchez P."/>
        </authorList>
    </citation>
    <scope>NUCLEOTIDE SEQUENCE</scope>
    <source>
        <tissue evidence="1">Cladode</tissue>
    </source>
</reference>
<proteinExistence type="predicted"/>